<reference evidence="2" key="1">
    <citation type="journal article" date="2020" name="Nature">
        <title>Giant virus diversity and host interactions through global metagenomics.</title>
        <authorList>
            <person name="Schulz F."/>
            <person name="Roux S."/>
            <person name="Paez-Espino D."/>
            <person name="Jungbluth S."/>
            <person name="Walsh D.A."/>
            <person name="Denef V.J."/>
            <person name="McMahon K.D."/>
            <person name="Konstantinidis K.T."/>
            <person name="Eloe-Fadrosh E.A."/>
            <person name="Kyrpides N.C."/>
            <person name="Woyke T."/>
        </authorList>
    </citation>
    <scope>NUCLEOTIDE SEQUENCE</scope>
    <source>
        <strain evidence="2">GVMAG-S-1101164-164</strain>
    </source>
</reference>
<sequence>MEGLKNCVKQYRDIDNVIRELNKEVYSKRDERKTIEKQLAEFMKLPQLQGIDTLKIDEDGSSIRIHRPETYAKPWSLSKKDLESLVLQYFQDNSDPDPTDLIEFICKSRASALVAREYDFTRVLPKE</sequence>
<accession>A0A6C0JYE4</accession>
<evidence type="ECO:0000313" key="2">
    <source>
        <dbReference type="EMBL" id="QHU09846.1"/>
    </source>
</evidence>
<dbReference type="EMBL" id="MN740746">
    <property type="protein sequence ID" value="QHU09846.1"/>
    <property type="molecule type" value="Genomic_DNA"/>
</dbReference>
<feature type="coiled-coil region" evidence="1">
    <location>
        <begin position="4"/>
        <end position="38"/>
    </location>
</feature>
<proteinExistence type="predicted"/>
<name>A0A6C0JYE4_9ZZZZ</name>
<organism evidence="2">
    <name type="scientific">viral metagenome</name>
    <dbReference type="NCBI Taxonomy" id="1070528"/>
    <lineage>
        <taxon>unclassified sequences</taxon>
        <taxon>metagenomes</taxon>
        <taxon>organismal metagenomes</taxon>
    </lineage>
</organism>
<protein>
    <submittedName>
        <fullName evidence="2">Uncharacterized protein</fullName>
    </submittedName>
</protein>
<keyword evidence="1" id="KW-0175">Coiled coil</keyword>
<dbReference type="AlphaFoldDB" id="A0A6C0JYE4"/>
<evidence type="ECO:0000256" key="1">
    <source>
        <dbReference type="SAM" id="Coils"/>
    </source>
</evidence>